<dbReference type="OrthoDB" id="3196451at2759"/>
<dbReference type="PROSITE" id="PS50238">
    <property type="entry name" value="RHOGAP"/>
    <property type="match status" value="1"/>
</dbReference>
<dbReference type="GO" id="GO:0035024">
    <property type="term" value="P:negative regulation of Rho protein signal transduction"/>
    <property type="evidence" value="ECO:0000318"/>
    <property type="project" value="GO_Central"/>
</dbReference>
<dbReference type="Gene3D" id="1.10.555.10">
    <property type="entry name" value="Rho GTPase activation protein"/>
    <property type="match status" value="1"/>
</dbReference>
<sequence>MVFLNLSEIEPASSSNANSIVRWFKRLHHRNQKQVQEQIFGRPLQYVVNISSVALFVKSEDNRRVLYGHVPTIVAKCGYYLKQNATNVKGIFRINGSSKRIRKLEAIFNSAPSYGRDVDWSEFTVHDAATILRQFLKSLPERVIPSEHYFAFRQVMLLTGTSDENKILMLERLMDLLPRANHYVLLYILDLLSVFALKASRTLMTARNLAAIFQPGVCSHPSHDNIPEEYFASQELLLFLIKHQEHFLRPRTELSKVSHRKLTEIVTKPHCLEQTAPVTIIPLHRLRRHPTVPSKKTSLSKATVDAKPSHRVFRSKSLNLRLGKRSADRNAEAPL</sequence>
<dbReference type="JaponicusDB" id="SJAG_04462">
    <property type="gene designation" value="rga5"/>
</dbReference>
<dbReference type="GO" id="GO:0090334">
    <property type="term" value="P:regulation of cell wall (1-&gt;3)-beta-D-glucan biosynthetic process"/>
    <property type="evidence" value="ECO:0007669"/>
    <property type="project" value="EnsemblFungi"/>
</dbReference>
<dbReference type="InterPro" id="IPR008936">
    <property type="entry name" value="Rho_GTPase_activation_prot"/>
</dbReference>
<dbReference type="SUPFAM" id="SSF48350">
    <property type="entry name" value="GTPase activation domain, GAP"/>
    <property type="match status" value="1"/>
</dbReference>
<evidence type="ECO:0000313" key="4">
    <source>
        <dbReference type="JaponicusDB" id="SJAG_04462"/>
    </source>
</evidence>
<dbReference type="PANTHER" id="PTHR15228:SF25">
    <property type="entry name" value="F-BAR DOMAIN-CONTAINING PROTEIN"/>
    <property type="match status" value="1"/>
</dbReference>
<dbReference type="InterPro" id="IPR051025">
    <property type="entry name" value="RhoGAP"/>
</dbReference>
<dbReference type="EMBL" id="KE651168">
    <property type="protein sequence ID" value="EEB09266.1"/>
    <property type="molecule type" value="Genomic_DNA"/>
</dbReference>
<name>B6K6W2_SCHJY</name>
<protein>
    <submittedName>
        <fullName evidence="3">Rho-type GTPase activating protein Rga5</fullName>
    </submittedName>
</protein>
<dbReference type="GO" id="GO:0060237">
    <property type="term" value="P:regulation of fungal-type cell wall organization"/>
    <property type="evidence" value="ECO:0000318"/>
    <property type="project" value="GO_Central"/>
</dbReference>
<dbReference type="GO" id="GO:0007165">
    <property type="term" value="P:signal transduction"/>
    <property type="evidence" value="ECO:0007669"/>
    <property type="project" value="InterPro"/>
</dbReference>
<dbReference type="OMA" id="IAQQDWF"/>
<dbReference type="InterPro" id="IPR000198">
    <property type="entry name" value="RhoGAP_dom"/>
</dbReference>
<keyword evidence="5" id="KW-1185">Reference proteome</keyword>
<keyword evidence="1" id="KW-0343">GTPase activation</keyword>
<dbReference type="PANTHER" id="PTHR15228">
    <property type="entry name" value="SPERMATHECAL PHYSIOLOGY VARIANT"/>
    <property type="match status" value="1"/>
</dbReference>
<dbReference type="GO" id="GO:0005938">
    <property type="term" value="C:cell cortex"/>
    <property type="evidence" value="ECO:0000318"/>
    <property type="project" value="GO_Central"/>
</dbReference>
<dbReference type="AlphaFoldDB" id="B6K6W2"/>
<evidence type="ECO:0000256" key="1">
    <source>
        <dbReference type="ARBA" id="ARBA00022468"/>
    </source>
</evidence>
<proteinExistence type="predicted"/>
<evidence type="ECO:0000259" key="2">
    <source>
        <dbReference type="PROSITE" id="PS50238"/>
    </source>
</evidence>
<dbReference type="VEuPathDB" id="FungiDB:SJAG_04462"/>
<reference evidence="3 5" key="1">
    <citation type="journal article" date="2011" name="Science">
        <title>Comparative functional genomics of the fission yeasts.</title>
        <authorList>
            <person name="Rhind N."/>
            <person name="Chen Z."/>
            <person name="Yassour M."/>
            <person name="Thompson D.A."/>
            <person name="Haas B.J."/>
            <person name="Habib N."/>
            <person name="Wapinski I."/>
            <person name="Roy S."/>
            <person name="Lin M.F."/>
            <person name="Heiman D.I."/>
            <person name="Young S.K."/>
            <person name="Furuya K."/>
            <person name="Guo Y."/>
            <person name="Pidoux A."/>
            <person name="Chen H.M."/>
            <person name="Robbertse B."/>
            <person name="Goldberg J.M."/>
            <person name="Aoki K."/>
            <person name="Bayne E.H."/>
            <person name="Berlin A.M."/>
            <person name="Desjardins C.A."/>
            <person name="Dobbs E."/>
            <person name="Dukaj L."/>
            <person name="Fan L."/>
            <person name="FitzGerald M.G."/>
            <person name="French C."/>
            <person name="Gujja S."/>
            <person name="Hansen K."/>
            <person name="Keifenheim D."/>
            <person name="Levin J.Z."/>
            <person name="Mosher R.A."/>
            <person name="Mueller C.A."/>
            <person name="Pfiffner J."/>
            <person name="Priest M."/>
            <person name="Russ C."/>
            <person name="Smialowska A."/>
            <person name="Swoboda P."/>
            <person name="Sykes S.M."/>
            <person name="Vaughn M."/>
            <person name="Vengrova S."/>
            <person name="Yoder R."/>
            <person name="Zeng Q."/>
            <person name="Allshire R."/>
            <person name="Baulcombe D."/>
            <person name="Birren B.W."/>
            <person name="Brown W."/>
            <person name="Ekwall K."/>
            <person name="Kellis M."/>
            <person name="Leatherwood J."/>
            <person name="Levin H."/>
            <person name="Margalit H."/>
            <person name="Martienssen R."/>
            <person name="Nieduszynski C.A."/>
            <person name="Spatafora J.W."/>
            <person name="Friedman N."/>
            <person name="Dalgaard J.Z."/>
            <person name="Baumann P."/>
            <person name="Niki H."/>
            <person name="Regev A."/>
            <person name="Nusbaum C."/>
        </authorList>
    </citation>
    <scope>NUCLEOTIDE SEQUENCE [LARGE SCALE GENOMIC DNA]</scope>
    <source>
        <strain evidence="5">yFS275 / FY16936</strain>
    </source>
</reference>
<dbReference type="HOGENOM" id="CLU_829382_0_0_1"/>
<evidence type="ECO:0000313" key="3">
    <source>
        <dbReference type="EMBL" id="EEB09266.1"/>
    </source>
</evidence>
<dbReference type="STRING" id="402676.B6K6W2"/>
<accession>B6K6W2</accession>
<dbReference type="GO" id="GO:0051286">
    <property type="term" value="C:cell tip"/>
    <property type="evidence" value="ECO:0007669"/>
    <property type="project" value="EnsemblFungi"/>
</dbReference>
<feature type="domain" description="Rho-GAP" evidence="2">
    <location>
        <begin position="48"/>
        <end position="248"/>
    </location>
</feature>
<dbReference type="SMART" id="SM00324">
    <property type="entry name" value="RhoGAP"/>
    <property type="match status" value="1"/>
</dbReference>
<gene>
    <name evidence="4" type="primary">rga5</name>
    <name evidence="3" type="ORF">SJAG_04462</name>
</gene>
<dbReference type="RefSeq" id="XP_002175559.1">
    <property type="nucleotide sequence ID" value="XM_002175523.2"/>
</dbReference>
<dbReference type="GO" id="GO:0005096">
    <property type="term" value="F:GTPase activator activity"/>
    <property type="evidence" value="ECO:0000318"/>
    <property type="project" value="GO_Central"/>
</dbReference>
<dbReference type="GeneID" id="7051823"/>
<evidence type="ECO:0000313" key="5">
    <source>
        <dbReference type="Proteomes" id="UP000001744"/>
    </source>
</evidence>
<dbReference type="Proteomes" id="UP000001744">
    <property type="component" value="Unassembled WGS sequence"/>
</dbReference>
<dbReference type="eggNOG" id="KOG2710">
    <property type="taxonomic scope" value="Eukaryota"/>
</dbReference>
<dbReference type="Pfam" id="PF00620">
    <property type="entry name" value="RhoGAP"/>
    <property type="match status" value="1"/>
</dbReference>
<organism evidence="3 5">
    <name type="scientific">Schizosaccharomyces japonicus (strain yFS275 / FY16936)</name>
    <name type="common">Fission yeast</name>
    <dbReference type="NCBI Taxonomy" id="402676"/>
    <lineage>
        <taxon>Eukaryota</taxon>
        <taxon>Fungi</taxon>
        <taxon>Dikarya</taxon>
        <taxon>Ascomycota</taxon>
        <taxon>Taphrinomycotina</taxon>
        <taxon>Schizosaccharomycetes</taxon>
        <taxon>Schizosaccharomycetales</taxon>
        <taxon>Schizosaccharomycetaceae</taxon>
        <taxon>Schizosaccharomyces</taxon>
    </lineage>
</organism>
<dbReference type="GO" id="GO:0031097">
    <property type="term" value="C:medial cortex"/>
    <property type="evidence" value="ECO:0007669"/>
    <property type="project" value="EnsemblFungi"/>
</dbReference>